<feature type="region of interest" description="Disordered" evidence="2">
    <location>
        <begin position="1"/>
        <end position="57"/>
    </location>
</feature>
<comment type="caution">
    <text evidence="3">The sequence shown here is derived from an EMBL/GenBank/DDBJ whole genome shotgun (WGS) entry which is preliminary data.</text>
</comment>
<evidence type="ECO:0000313" key="3">
    <source>
        <dbReference type="EMBL" id="MXY32574.1"/>
    </source>
</evidence>
<protein>
    <submittedName>
        <fullName evidence="3">DUF1674 domain-containing protein</fullName>
    </submittedName>
</protein>
<sequence length="57" mass="6567">MADKDLPPEARRALADAERLRRKNPENMDRPEEFGGPEGPDPVRYGDWERNGRAVDF</sequence>
<dbReference type="PANTHER" id="PTHR28524:SF3">
    <property type="entry name" value="SUCCINATE DEHYDROGENASE ASSEMBLY FACTOR 4, MITOCHONDRIAL"/>
    <property type="match status" value="1"/>
</dbReference>
<gene>
    <name evidence="3" type="ORF">F4Y60_00470</name>
</gene>
<name>A0A6B0XV72_9RHOB</name>
<dbReference type="PANTHER" id="PTHR28524">
    <property type="entry name" value="SUCCINATE DEHYDROGENASE ASSEMBLY FACTOR 4, MITOCHONDRIAL"/>
    <property type="match status" value="1"/>
</dbReference>
<dbReference type="AlphaFoldDB" id="A0A6B0XV72"/>
<dbReference type="InterPro" id="IPR012875">
    <property type="entry name" value="SDHF4"/>
</dbReference>
<dbReference type="Pfam" id="PF07896">
    <property type="entry name" value="DUF1674"/>
    <property type="match status" value="1"/>
</dbReference>
<feature type="compositionally biased region" description="Basic and acidic residues" evidence="2">
    <location>
        <begin position="44"/>
        <end position="57"/>
    </location>
</feature>
<proteinExistence type="inferred from homology"/>
<reference evidence="3" key="1">
    <citation type="submission" date="2019-09" db="EMBL/GenBank/DDBJ databases">
        <title>Characterisation of the sponge microbiome using genome-centric metagenomics.</title>
        <authorList>
            <person name="Engelberts J.P."/>
            <person name="Robbins S.J."/>
            <person name="De Goeij J.M."/>
            <person name="Aranda M."/>
            <person name="Bell S.C."/>
            <person name="Webster N.S."/>
        </authorList>
    </citation>
    <scope>NUCLEOTIDE SEQUENCE</scope>
    <source>
        <strain evidence="3">SB0664_bin_43</strain>
    </source>
</reference>
<accession>A0A6B0XV72</accession>
<organism evidence="3">
    <name type="scientific">Boseongicola sp. SB0664_bin_43</name>
    <dbReference type="NCBI Taxonomy" id="2604844"/>
    <lineage>
        <taxon>Bacteria</taxon>
        <taxon>Pseudomonadati</taxon>
        <taxon>Pseudomonadota</taxon>
        <taxon>Alphaproteobacteria</taxon>
        <taxon>Rhodobacterales</taxon>
        <taxon>Paracoccaceae</taxon>
        <taxon>Boseongicola</taxon>
    </lineage>
</organism>
<evidence type="ECO:0000256" key="1">
    <source>
        <dbReference type="ARBA" id="ARBA00005701"/>
    </source>
</evidence>
<dbReference type="EMBL" id="VXRY01000018">
    <property type="protein sequence ID" value="MXY32574.1"/>
    <property type="molecule type" value="Genomic_DNA"/>
</dbReference>
<evidence type="ECO:0000256" key="2">
    <source>
        <dbReference type="SAM" id="MobiDB-lite"/>
    </source>
</evidence>
<comment type="similarity">
    <text evidence="1">Belongs to the SDHAF4 family.</text>
</comment>
<feature type="compositionally biased region" description="Basic and acidic residues" evidence="2">
    <location>
        <begin position="1"/>
        <end position="33"/>
    </location>
</feature>